<dbReference type="PANTHER" id="PTHR44489:SF11">
    <property type="entry name" value="WD REPEAT DOMAIN 86"/>
    <property type="match status" value="1"/>
</dbReference>
<dbReference type="STRING" id="407821.A0A087TLC4"/>
<reference evidence="4 5" key="1">
    <citation type="submission" date="2013-11" db="EMBL/GenBank/DDBJ databases">
        <title>Genome sequencing of Stegodyphus mimosarum.</title>
        <authorList>
            <person name="Bechsgaard J."/>
        </authorList>
    </citation>
    <scope>NUCLEOTIDE SEQUENCE [LARGE SCALE GENOMIC DNA]</scope>
</reference>
<dbReference type="CDD" id="cd00200">
    <property type="entry name" value="WD40"/>
    <property type="match status" value="1"/>
</dbReference>
<accession>A0A087TLC4</accession>
<protein>
    <submittedName>
        <fullName evidence="4">WD repeat-containing protein 86</fullName>
    </submittedName>
</protein>
<feature type="non-terminal residue" evidence="4">
    <location>
        <position position="331"/>
    </location>
</feature>
<dbReference type="OrthoDB" id="674604at2759"/>
<dbReference type="SMART" id="SM00320">
    <property type="entry name" value="WD40"/>
    <property type="match status" value="7"/>
</dbReference>
<evidence type="ECO:0000256" key="3">
    <source>
        <dbReference type="PROSITE-ProRule" id="PRU00221"/>
    </source>
</evidence>
<dbReference type="InterPro" id="IPR020472">
    <property type="entry name" value="WD40_PAC1"/>
</dbReference>
<dbReference type="EMBL" id="KK115748">
    <property type="protein sequence ID" value="KFM65913.1"/>
    <property type="molecule type" value="Genomic_DNA"/>
</dbReference>
<dbReference type="InterPro" id="IPR015943">
    <property type="entry name" value="WD40/YVTN_repeat-like_dom_sf"/>
</dbReference>
<dbReference type="InterPro" id="IPR044715">
    <property type="entry name" value="WDR86-like"/>
</dbReference>
<evidence type="ECO:0000256" key="2">
    <source>
        <dbReference type="ARBA" id="ARBA00022737"/>
    </source>
</evidence>
<keyword evidence="1 3" id="KW-0853">WD repeat</keyword>
<proteinExistence type="predicted"/>
<evidence type="ECO:0000313" key="5">
    <source>
        <dbReference type="Proteomes" id="UP000054359"/>
    </source>
</evidence>
<dbReference type="Proteomes" id="UP000054359">
    <property type="component" value="Unassembled WGS sequence"/>
</dbReference>
<dbReference type="SUPFAM" id="SSF50978">
    <property type="entry name" value="WD40 repeat-like"/>
    <property type="match status" value="1"/>
</dbReference>
<feature type="repeat" description="WD" evidence="3">
    <location>
        <begin position="22"/>
        <end position="57"/>
    </location>
</feature>
<dbReference type="Pfam" id="PF00400">
    <property type="entry name" value="WD40"/>
    <property type="match status" value="7"/>
</dbReference>
<evidence type="ECO:0000313" key="4">
    <source>
        <dbReference type="EMBL" id="KFM65913.1"/>
    </source>
</evidence>
<dbReference type="PANTHER" id="PTHR44489">
    <property type="match status" value="1"/>
</dbReference>
<dbReference type="PRINTS" id="PR00320">
    <property type="entry name" value="GPROTEINBRPT"/>
</dbReference>
<feature type="repeat" description="WD" evidence="3">
    <location>
        <begin position="66"/>
        <end position="105"/>
    </location>
</feature>
<dbReference type="OMA" id="TGCADTY"/>
<keyword evidence="5" id="KW-1185">Reference proteome</keyword>
<evidence type="ECO:0000256" key="1">
    <source>
        <dbReference type="ARBA" id="ARBA00022574"/>
    </source>
</evidence>
<organism evidence="4 5">
    <name type="scientific">Stegodyphus mimosarum</name>
    <name type="common">African social velvet spider</name>
    <dbReference type="NCBI Taxonomy" id="407821"/>
    <lineage>
        <taxon>Eukaryota</taxon>
        <taxon>Metazoa</taxon>
        <taxon>Ecdysozoa</taxon>
        <taxon>Arthropoda</taxon>
        <taxon>Chelicerata</taxon>
        <taxon>Arachnida</taxon>
        <taxon>Araneae</taxon>
        <taxon>Araneomorphae</taxon>
        <taxon>Entelegynae</taxon>
        <taxon>Eresoidea</taxon>
        <taxon>Eresidae</taxon>
        <taxon>Stegodyphus</taxon>
    </lineage>
</organism>
<dbReference type="Gene3D" id="2.130.10.10">
    <property type="entry name" value="YVTN repeat-like/Quinoprotein amine dehydrogenase"/>
    <property type="match status" value="2"/>
</dbReference>
<keyword evidence="2" id="KW-0677">Repeat</keyword>
<gene>
    <name evidence="4" type="ORF">X975_00300</name>
</gene>
<feature type="repeat" description="WD" evidence="3">
    <location>
        <begin position="207"/>
        <end position="248"/>
    </location>
</feature>
<dbReference type="PROSITE" id="PS50082">
    <property type="entry name" value="WD_REPEATS_2"/>
    <property type="match status" value="4"/>
</dbReference>
<sequence length="331" mass="37088">MGLDTSKDVNPNASKGYILEKFTRHKKGVNCMVMEPDKFLMATGGEDRTVLLWRVNTSPTQCKATLKGHLDYVTCLAFHDKFILSGSADCTIRKWCLTKYECLYVYEGHEQRVNRILCAGDFLFSSSIDHKARAWTLQTHQYAPIEEACLKVFEGHSKAVYPLVFVPGDNSPLDGKTISEKDIFITGSSDKTIRIWCFKNAKTLNVLKGHTGTVNALVPDPEGKFLFSGGGEGLICCWNISTGECVRQMTGHESAVLSLIGHNKMLYSCSTDQTARAWIMDYGECIKVYRGHTHSVTCIKYYDGYVYTGCADTYSRMFKAKTGECKRIFKG</sequence>
<dbReference type="InterPro" id="IPR036322">
    <property type="entry name" value="WD40_repeat_dom_sf"/>
</dbReference>
<dbReference type="PROSITE" id="PS50294">
    <property type="entry name" value="WD_REPEATS_REGION"/>
    <property type="match status" value="3"/>
</dbReference>
<feature type="repeat" description="WD" evidence="3">
    <location>
        <begin position="184"/>
        <end position="206"/>
    </location>
</feature>
<dbReference type="AlphaFoldDB" id="A0A087TLC4"/>
<dbReference type="InterPro" id="IPR001680">
    <property type="entry name" value="WD40_rpt"/>
</dbReference>
<name>A0A087TLC4_STEMI</name>